<feature type="compositionally biased region" description="Polar residues" evidence="2">
    <location>
        <begin position="593"/>
        <end position="612"/>
    </location>
</feature>
<name>H0XS42_OTOGA</name>
<feature type="region of interest" description="Disordered" evidence="2">
    <location>
        <begin position="150"/>
        <end position="173"/>
    </location>
</feature>
<dbReference type="GO" id="GO:0023052">
    <property type="term" value="P:signaling"/>
    <property type="evidence" value="ECO:0007669"/>
    <property type="project" value="InterPro"/>
</dbReference>
<organism evidence="3 4">
    <name type="scientific">Otolemur garnettii</name>
    <name type="common">Small-eared galago</name>
    <name type="synonym">Garnett's greater bushbaby</name>
    <dbReference type="NCBI Taxonomy" id="30611"/>
    <lineage>
        <taxon>Eukaryota</taxon>
        <taxon>Metazoa</taxon>
        <taxon>Chordata</taxon>
        <taxon>Craniata</taxon>
        <taxon>Vertebrata</taxon>
        <taxon>Euteleostomi</taxon>
        <taxon>Mammalia</taxon>
        <taxon>Eutheria</taxon>
        <taxon>Euarchontoglires</taxon>
        <taxon>Primates</taxon>
        <taxon>Strepsirrhini</taxon>
        <taxon>Lorisiformes</taxon>
        <taxon>Galagidae</taxon>
        <taxon>Otolemur</taxon>
    </lineage>
</organism>
<dbReference type="eggNOG" id="KOG3971">
    <property type="taxonomic scope" value="Eukaryota"/>
</dbReference>
<keyword evidence="4" id="KW-1185">Reference proteome</keyword>
<dbReference type="GO" id="GO:0008017">
    <property type="term" value="F:microtubule binding"/>
    <property type="evidence" value="ECO:0007669"/>
    <property type="project" value="TreeGrafter"/>
</dbReference>
<feature type="region of interest" description="Disordered" evidence="2">
    <location>
        <begin position="203"/>
        <end position="274"/>
    </location>
</feature>
<evidence type="ECO:0000256" key="2">
    <source>
        <dbReference type="SAM" id="MobiDB-lite"/>
    </source>
</evidence>
<dbReference type="GO" id="GO:0051382">
    <property type="term" value="P:kinetochore assembly"/>
    <property type="evidence" value="ECO:0007669"/>
    <property type="project" value="TreeGrafter"/>
</dbReference>
<dbReference type="Ensembl" id="ENSOGAT00000034955.1">
    <property type="protein sequence ID" value="ENSOGAP00000018934.1"/>
    <property type="gene ID" value="ENSOGAG00000032633.1"/>
</dbReference>
<feature type="compositionally biased region" description="Polar residues" evidence="2">
    <location>
        <begin position="250"/>
        <end position="261"/>
    </location>
</feature>
<dbReference type="PANTHER" id="PTHR12353:SF1">
    <property type="entry name" value="DISKS LARGE-ASSOCIATED PROTEIN 5"/>
    <property type="match status" value="1"/>
</dbReference>
<dbReference type="GO" id="GO:0005634">
    <property type="term" value="C:nucleus"/>
    <property type="evidence" value="ECO:0007669"/>
    <property type="project" value="TreeGrafter"/>
</dbReference>
<reference evidence="3" key="3">
    <citation type="submission" date="2025-09" db="UniProtKB">
        <authorList>
            <consortium name="Ensembl"/>
        </authorList>
    </citation>
    <scope>IDENTIFICATION</scope>
</reference>
<dbReference type="HOGENOM" id="CLU_018126_0_0_1"/>
<feature type="compositionally biased region" description="Polar residues" evidence="2">
    <location>
        <begin position="152"/>
        <end position="168"/>
    </location>
</feature>
<dbReference type="InParanoid" id="H0XS42"/>
<dbReference type="GO" id="GO:0051642">
    <property type="term" value="P:centrosome localization"/>
    <property type="evidence" value="ECO:0007669"/>
    <property type="project" value="TreeGrafter"/>
</dbReference>
<dbReference type="STRING" id="30611.ENSOGAP00000018934"/>
<comment type="similarity">
    <text evidence="1">Belongs to the SAPAP family.</text>
</comment>
<dbReference type="Proteomes" id="UP000005225">
    <property type="component" value="Unassembled WGS sequence"/>
</dbReference>
<dbReference type="EMBL" id="AAQR03000811">
    <property type="status" value="NOT_ANNOTATED_CDS"/>
    <property type="molecule type" value="Genomic_DNA"/>
</dbReference>
<reference evidence="4" key="1">
    <citation type="submission" date="2011-03" db="EMBL/GenBank/DDBJ databases">
        <title>Version 3 of the genome sequence of Otolemur garnettii (Bushbaby).</title>
        <authorList>
            <consortium name="The Broad Institute Genome Sequencing Platform"/>
            <person name="Di Palma F."/>
            <person name="Johnson J."/>
            <person name="Lander E.S."/>
            <person name="Lindblad-Toh K."/>
            <person name="Jaffe D.B."/>
            <person name="Gnerre S."/>
            <person name="MacCallum I."/>
            <person name="Przybylski D."/>
            <person name="Ribeiro F.J."/>
            <person name="Burton J.N."/>
            <person name="Walker B.J."/>
            <person name="Sharpe T."/>
            <person name="Hall G."/>
        </authorList>
    </citation>
    <scope>NUCLEOTIDE SEQUENCE [LARGE SCALE GENOMIC DNA]</scope>
</reference>
<feature type="compositionally biased region" description="Basic and acidic residues" evidence="2">
    <location>
        <begin position="229"/>
        <end position="245"/>
    </location>
</feature>
<evidence type="ECO:0000256" key="1">
    <source>
        <dbReference type="ARBA" id="ARBA00008839"/>
    </source>
</evidence>
<dbReference type="GO" id="GO:0007052">
    <property type="term" value="P:mitotic spindle organization"/>
    <property type="evidence" value="ECO:0007669"/>
    <property type="project" value="TreeGrafter"/>
</dbReference>
<dbReference type="PANTHER" id="PTHR12353">
    <property type="entry name" value="DISKS LARGE-ASSOCIATED PROTEIN DAP SAP90/PSD-95-ASSOCIATED PROTEIN"/>
    <property type="match status" value="1"/>
</dbReference>
<evidence type="ECO:0000313" key="4">
    <source>
        <dbReference type="Proteomes" id="UP000005225"/>
    </source>
</evidence>
<protein>
    <submittedName>
        <fullName evidence="3">Uncharacterized protein</fullName>
    </submittedName>
</protein>
<sequence>ISSSHFTSWCRKDLRTEMIRTKLAHRKSLSQKQNRHKEYEPNRCFALKDINIPTLESRILIELDETSQVLALEKANVKSRSMKTVLCDQRKQMLQKYKEKQLQKLEEQREKAKTLCAWFSFIKPECYAEPQRTISSLWTTRSKAKDLEEQTKINNESDVQQVQPGQRQTSEKKVLDKRKVIQLVAPPLVRMTLSAAEAAKQVAGAVSSPTARKPLSRATGDNEPGRQAANKETKSEKDISCKTDGEENTLDSQTIKSTANVLDSDGDSSKMENLPKTNLQKMKGKNSFAPQHFMCQPLDGLKTYQVTPMTPRNPDAFLISSYTWISWKTEDDKTQKAKERHFGTKCKMSATQRVQQDSDKLQHLLGSLTVFNDSKAITKKSNGLLVTEVSSLEMKEGQISQLQHHVPYFRNTLHSEIETLRQAAFGEKKLEMDLPDDAKDLIFTAVGQIRLLMKERFKQFEGPVNDCEYKRGAQIWMISFQIEHVNKKVNNLTKLEECGWQNNNNASKKNFRKKIILGIVSKPKRDDGGRIAGRNCLAVIKIAMRDKIKQEEHAETAASVIPKEVDKIVFGAGFFRVESPSEFQDLASPFERPSQSLRTPKSVSKAVSQSRGAVSLLGQTAPPESSSPWSTKNEHDDRKTLFTNIPESGISMGEDARGPGLQDLIEAKHDDSKINFETDYLSSERMSLPLAAGGVADNIHTDKKRRNFRCCGKELNSSITSHNVLMTIPEKWIPSQNMVSQEEETKLQSVLLDNKSLTTECHLVDSTGLNCSNPFTQLEGRHQAHPQHLSLRGDLVTFSPLRPPCGEQ</sequence>
<dbReference type="GO" id="GO:0005737">
    <property type="term" value="C:cytoplasm"/>
    <property type="evidence" value="ECO:0007669"/>
    <property type="project" value="TreeGrafter"/>
</dbReference>
<feature type="compositionally biased region" description="Polar residues" evidence="2">
    <location>
        <begin position="622"/>
        <end position="631"/>
    </location>
</feature>
<accession>H0XS42</accession>
<dbReference type="GeneTree" id="ENSGT00940000158652"/>
<dbReference type="GO" id="GO:0031616">
    <property type="term" value="C:spindle pole centrosome"/>
    <property type="evidence" value="ECO:0007669"/>
    <property type="project" value="TreeGrafter"/>
</dbReference>
<dbReference type="GO" id="GO:0007059">
    <property type="term" value="P:chromosome segregation"/>
    <property type="evidence" value="ECO:0007669"/>
    <property type="project" value="TreeGrafter"/>
</dbReference>
<proteinExistence type="inferred from homology"/>
<feature type="region of interest" description="Disordered" evidence="2">
    <location>
        <begin position="587"/>
        <end position="636"/>
    </location>
</feature>
<evidence type="ECO:0000313" key="3">
    <source>
        <dbReference type="Ensembl" id="ENSOGAP00000018934.1"/>
    </source>
</evidence>
<reference evidence="3" key="2">
    <citation type="submission" date="2025-08" db="UniProtKB">
        <authorList>
            <consortium name="Ensembl"/>
        </authorList>
    </citation>
    <scope>IDENTIFICATION</scope>
</reference>
<dbReference type="GO" id="GO:0007346">
    <property type="term" value="P:regulation of mitotic cell cycle"/>
    <property type="evidence" value="ECO:0007669"/>
    <property type="project" value="TreeGrafter"/>
</dbReference>
<dbReference type="InterPro" id="IPR005026">
    <property type="entry name" value="SAPAP"/>
</dbReference>
<dbReference type="AlphaFoldDB" id="H0XS42"/>